<evidence type="ECO:0000313" key="2">
    <source>
        <dbReference type="EMBL" id="ORJ51960.1"/>
    </source>
</evidence>
<proteinExistence type="predicted"/>
<organism evidence="1 4">
    <name type="scientific">Kluyvera intermedia</name>
    <name type="common">Enterobacter intermedius</name>
    <dbReference type="NCBI Taxonomy" id="61648"/>
    <lineage>
        <taxon>Bacteria</taxon>
        <taxon>Pseudomonadati</taxon>
        <taxon>Pseudomonadota</taxon>
        <taxon>Gammaproteobacteria</taxon>
        <taxon>Enterobacterales</taxon>
        <taxon>Enterobacteriaceae</taxon>
        <taxon>Kluyvera</taxon>
    </lineage>
</organism>
<name>A0A8H9PHY9_KLUIN</name>
<evidence type="ECO:0000313" key="3">
    <source>
        <dbReference type="Proteomes" id="UP000192521"/>
    </source>
</evidence>
<dbReference type="OrthoDB" id="6628562at2"/>
<sequence length="196" mass="22348">MPYLAERITTPHGQLLGVKIYPRKAPVLNSIEKKRTYLFDLMNAIGNKADFFKKRGLFCLVSITDEEIAMLLTFDLVLQATLARLPFVKLQINQTFETAIGDLAKSKNGIWLSHVGNKDAPFIQYCEAIILDETFTSNELSKNTFPYLIQNLKRYCEKIIIKIDNDINRRALEEAGIWACCGLYAPTPFSKVHQLM</sequence>
<reference evidence="2 3" key="1">
    <citation type="submission" date="2017-02" db="EMBL/GenBank/DDBJ databases">
        <title>Draft genome sequence of a Kluyvera intermedia isolate from a patient with a pancreatic abscess.</title>
        <authorList>
            <person name="Thele R."/>
        </authorList>
    </citation>
    <scope>NUCLEOTIDE SEQUENCE [LARGE SCALE GENOMIC DNA]</scope>
    <source>
        <strain evidence="2 3">FOSA7093</strain>
    </source>
</reference>
<dbReference type="Proteomes" id="UP000192521">
    <property type="component" value="Unassembled WGS sequence"/>
</dbReference>
<dbReference type="EMBL" id="DACSUM010000018">
    <property type="protein sequence ID" value="HAT3582181.1"/>
    <property type="molecule type" value="Genomic_DNA"/>
</dbReference>
<dbReference type="RefSeq" id="WP_047372057.1">
    <property type="nucleotide sequence ID" value="NZ_CABMNU010000005.1"/>
</dbReference>
<keyword evidence="3" id="KW-1185">Reference proteome</keyword>
<gene>
    <name evidence="2" type="ORF">B2M27_01830</name>
    <name evidence="1" type="ORF">I8531_002490</name>
</gene>
<dbReference type="AlphaFoldDB" id="A0A8H9PHY9"/>
<evidence type="ECO:0000313" key="4">
    <source>
        <dbReference type="Proteomes" id="UP000867740"/>
    </source>
</evidence>
<dbReference type="EMBL" id="MWPR01000002">
    <property type="protein sequence ID" value="ORJ51960.1"/>
    <property type="molecule type" value="Genomic_DNA"/>
</dbReference>
<dbReference type="Proteomes" id="UP000867740">
    <property type="component" value="Unassembled WGS sequence"/>
</dbReference>
<evidence type="ECO:0000313" key="1">
    <source>
        <dbReference type="EMBL" id="HAT3582181.1"/>
    </source>
</evidence>
<accession>A0A8H9PHY9</accession>
<reference evidence="1" key="3">
    <citation type="submission" date="2020-10" db="EMBL/GenBank/DDBJ databases">
        <authorList>
            <consortium name="NCBI Pathogen Detection Project"/>
        </authorList>
    </citation>
    <scope>NUCLEOTIDE SEQUENCE</scope>
    <source>
        <strain evidence="1">CAVp300</strain>
    </source>
</reference>
<comment type="caution">
    <text evidence="1">The sequence shown here is derived from an EMBL/GenBank/DDBJ whole genome shotgun (WGS) entry which is preliminary data.</text>
</comment>
<evidence type="ECO:0008006" key="5">
    <source>
        <dbReference type="Google" id="ProtNLM"/>
    </source>
</evidence>
<protein>
    <recommendedName>
        <fullName evidence="5">EAL domain-containing protein</fullName>
    </recommendedName>
</protein>
<reference evidence="1" key="2">
    <citation type="journal article" date="2018" name="Genome Biol.">
        <title>SKESA: strategic k-mer extension for scrupulous assemblies.</title>
        <authorList>
            <person name="Souvorov A."/>
            <person name="Agarwala R."/>
            <person name="Lipman D.J."/>
        </authorList>
    </citation>
    <scope>NUCLEOTIDE SEQUENCE</scope>
    <source>
        <strain evidence="1">CAVp300</strain>
    </source>
</reference>